<feature type="domain" description="SH2" evidence="4">
    <location>
        <begin position="59"/>
        <end position="141"/>
    </location>
</feature>
<protein>
    <submittedName>
        <fullName evidence="6">Uncharacterized protein</fullName>
    </submittedName>
</protein>
<evidence type="ECO:0000259" key="4">
    <source>
        <dbReference type="PROSITE" id="PS50001"/>
    </source>
</evidence>
<dbReference type="InterPro" id="IPR001452">
    <property type="entry name" value="SH3_domain"/>
</dbReference>
<comment type="caution">
    <text evidence="6">The sequence shown here is derived from an EMBL/GenBank/DDBJ whole genome shotgun (WGS) entry which is preliminary data.</text>
</comment>
<gene>
    <name evidence="6" type="ORF">CHARACLAT_033467</name>
</gene>
<evidence type="ECO:0000313" key="6">
    <source>
        <dbReference type="EMBL" id="MED6295598.1"/>
    </source>
</evidence>
<dbReference type="Pfam" id="PF00017">
    <property type="entry name" value="SH2"/>
    <property type="match status" value="1"/>
</dbReference>
<dbReference type="Pfam" id="PF00018">
    <property type="entry name" value="SH3_1"/>
    <property type="match status" value="1"/>
</dbReference>
<dbReference type="InterPro" id="IPR036860">
    <property type="entry name" value="SH2_dom_sf"/>
</dbReference>
<keyword evidence="7" id="KW-1185">Reference proteome</keyword>
<dbReference type="PRINTS" id="PR00401">
    <property type="entry name" value="SH2DOMAIN"/>
</dbReference>
<evidence type="ECO:0000256" key="3">
    <source>
        <dbReference type="PROSITE-ProRule" id="PRU00192"/>
    </source>
</evidence>
<dbReference type="PANTHER" id="PTHR46037">
    <property type="entry name" value="PROTEIN ENHANCER OF SEVENLESS 2B"/>
    <property type="match status" value="1"/>
</dbReference>
<organism evidence="6 7">
    <name type="scientific">Characodon lateralis</name>
    <dbReference type="NCBI Taxonomy" id="208331"/>
    <lineage>
        <taxon>Eukaryota</taxon>
        <taxon>Metazoa</taxon>
        <taxon>Chordata</taxon>
        <taxon>Craniata</taxon>
        <taxon>Vertebrata</taxon>
        <taxon>Euteleostomi</taxon>
        <taxon>Actinopterygii</taxon>
        <taxon>Neopterygii</taxon>
        <taxon>Teleostei</taxon>
        <taxon>Neoteleostei</taxon>
        <taxon>Acanthomorphata</taxon>
        <taxon>Ovalentaria</taxon>
        <taxon>Atherinomorphae</taxon>
        <taxon>Cyprinodontiformes</taxon>
        <taxon>Goodeidae</taxon>
        <taxon>Characodon</taxon>
    </lineage>
</organism>
<dbReference type="InterPro" id="IPR000980">
    <property type="entry name" value="SH2"/>
</dbReference>
<dbReference type="PROSITE" id="PS50002">
    <property type="entry name" value="SH3"/>
    <property type="match status" value="1"/>
</dbReference>
<evidence type="ECO:0000256" key="2">
    <source>
        <dbReference type="PROSITE-ProRule" id="PRU00191"/>
    </source>
</evidence>
<dbReference type="Gene3D" id="3.30.505.10">
    <property type="entry name" value="SH2 domain"/>
    <property type="match status" value="1"/>
</dbReference>
<accession>A0ABU7F849</accession>
<dbReference type="EMBL" id="JAHUTJ010081008">
    <property type="protein sequence ID" value="MED6295598.1"/>
    <property type="molecule type" value="Genomic_DNA"/>
</dbReference>
<keyword evidence="1 3" id="KW-0728">SH3 domain</keyword>
<dbReference type="Proteomes" id="UP001352852">
    <property type="component" value="Unassembled WGS sequence"/>
</dbReference>
<sequence>MFIPCIHGFPQVLWFLLQSKNITIRHGDWWKAKSLTTNKEGFIPSNYVAQINTMETEEWFFKDISRKDAERQLLAPANKPGSYLIRESETSKGNFSLSIRDVDTQGMDSVKHYKIRKLDNGGFYVSPKISFPNITSMIKHYHSEYGLGI</sequence>
<keyword evidence="2" id="KW-0727">SH2 domain</keyword>
<dbReference type="Gene3D" id="2.30.30.40">
    <property type="entry name" value="SH3 Domains"/>
    <property type="match status" value="1"/>
</dbReference>
<dbReference type="SMART" id="SM00252">
    <property type="entry name" value="SH2"/>
    <property type="match status" value="1"/>
</dbReference>
<proteinExistence type="predicted"/>
<feature type="domain" description="SH3" evidence="5">
    <location>
        <begin position="1"/>
        <end position="53"/>
    </location>
</feature>
<dbReference type="InterPro" id="IPR043539">
    <property type="entry name" value="Grb2-like"/>
</dbReference>
<reference evidence="6 7" key="1">
    <citation type="submission" date="2021-06" db="EMBL/GenBank/DDBJ databases">
        <authorList>
            <person name="Palmer J.M."/>
        </authorList>
    </citation>
    <scope>NUCLEOTIDE SEQUENCE [LARGE SCALE GENOMIC DNA]</scope>
    <source>
        <strain evidence="6 7">CL_MEX2019</strain>
        <tissue evidence="6">Muscle</tissue>
    </source>
</reference>
<evidence type="ECO:0000313" key="7">
    <source>
        <dbReference type="Proteomes" id="UP001352852"/>
    </source>
</evidence>
<dbReference type="SUPFAM" id="SSF55550">
    <property type="entry name" value="SH2 domain"/>
    <property type="match status" value="1"/>
</dbReference>
<name>A0ABU7F849_9TELE</name>
<dbReference type="PROSITE" id="PS50001">
    <property type="entry name" value="SH2"/>
    <property type="match status" value="1"/>
</dbReference>
<evidence type="ECO:0000259" key="5">
    <source>
        <dbReference type="PROSITE" id="PS50002"/>
    </source>
</evidence>
<evidence type="ECO:0000256" key="1">
    <source>
        <dbReference type="ARBA" id="ARBA00022443"/>
    </source>
</evidence>